<dbReference type="Proteomes" id="UP000000939">
    <property type="component" value="Chromosome"/>
</dbReference>
<feature type="transmembrane region" description="Helical" evidence="1">
    <location>
        <begin position="43"/>
        <end position="71"/>
    </location>
</feature>
<dbReference type="STRING" id="572480.Arnit_2483"/>
<dbReference type="OrthoDB" id="5347428at2"/>
<feature type="transmembrane region" description="Helical" evidence="1">
    <location>
        <begin position="15"/>
        <end position="37"/>
    </location>
</feature>
<evidence type="ECO:0000313" key="3">
    <source>
        <dbReference type="Proteomes" id="UP000000939"/>
    </source>
</evidence>
<dbReference type="HOGENOM" id="CLU_2191512_0_0_7"/>
<evidence type="ECO:0000256" key="1">
    <source>
        <dbReference type="SAM" id="Phobius"/>
    </source>
</evidence>
<keyword evidence="1" id="KW-0812">Transmembrane</keyword>
<name>D5UZ81_ARCNC</name>
<dbReference type="AlphaFoldDB" id="D5UZ81"/>
<dbReference type="RefSeq" id="WP_013136278.1">
    <property type="nucleotide sequence ID" value="NC_014166.1"/>
</dbReference>
<organism evidence="2 3">
    <name type="scientific">Arcobacter nitrofigilis (strain ATCC 33309 / DSM 7299 / CCUG 15893 / LMG 7604 / NCTC 12251 / CI)</name>
    <name type="common">Campylobacter nitrofigilis</name>
    <dbReference type="NCBI Taxonomy" id="572480"/>
    <lineage>
        <taxon>Bacteria</taxon>
        <taxon>Pseudomonadati</taxon>
        <taxon>Campylobacterota</taxon>
        <taxon>Epsilonproteobacteria</taxon>
        <taxon>Campylobacterales</taxon>
        <taxon>Arcobacteraceae</taxon>
        <taxon>Arcobacter</taxon>
    </lineage>
</organism>
<evidence type="ECO:0000313" key="2">
    <source>
        <dbReference type="EMBL" id="ADG94133.1"/>
    </source>
</evidence>
<keyword evidence="3" id="KW-1185">Reference proteome</keyword>
<reference evidence="2 3" key="1">
    <citation type="journal article" date="2010" name="Stand. Genomic Sci.">
        <title>Complete genome sequence of Arcobacter nitrofigilis type strain (CI).</title>
        <authorList>
            <person name="Pati A."/>
            <person name="Gronow S."/>
            <person name="Lapidus A."/>
            <person name="Copeland A."/>
            <person name="Glavina Del Rio T."/>
            <person name="Nolan M."/>
            <person name="Lucas S."/>
            <person name="Tice H."/>
            <person name="Cheng J.F."/>
            <person name="Han C."/>
            <person name="Chertkov O."/>
            <person name="Bruce D."/>
            <person name="Tapia R."/>
            <person name="Goodwin L."/>
            <person name="Pitluck S."/>
            <person name="Liolios K."/>
            <person name="Ivanova N."/>
            <person name="Mavromatis K."/>
            <person name="Chen A."/>
            <person name="Palaniappan K."/>
            <person name="Land M."/>
            <person name="Hauser L."/>
            <person name="Chang Y.J."/>
            <person name="Jeffries C.D."/>
            <person name="Detter J.C."/>
            <person name="Rohde M."/>
            <person name="Goker M."/>
            <person name="Bristow J."/>
            <person name="Eisen J.A."/>
            <person name="Markowitz V."/>
            <person name="Hugenholtz P."/>
            <person name="Klenk H.P."/>
            <person name="Kyrpides N.C."/>
        </authorList>
    </citation>
    <scope>NUCLEOTIDE SEQUENCE [LARGE SCALE GENOMIC DNA]</scope>
    <source>
        <strain evidence="3">ATCC 33309 / DSM 7299 / CCUG 15893 / LMG 7604 / NCTC 12251 / CI</strain>
    </source>
</reference>
<gene>
    <name evidence="2" type="ordered locus">Arnit_2483</name>
</gene>
<accession>D5UZ81</accession>
<keyword evidence="1" id="KW-0472">Membrane</keyword>
<dbReference type="EMBL" id="CP001999">
    <property type="protein sequence ID" value="ADG94133.1"/>
    <property type="molecule type" value="Genomic_DNA"/>
</dbReference>
<keyword evidence="1" id="KW-1133">Transmembrane helix</keyword>
<sequence length="108" mass="12238">MIIERFSKTVIASGILRFYVATGFFGISLFFLFNVNLFTPMEIVLGIVFATVFLKTLSNVMLSLLILLFNLDNKKAELDFKYHTQKIDELLSELTTVDSNSKNTSTTN</sequence>
<protein>
    <submittedName>
        <fullName evidence="2">Uncharacterized protein</fullName>
    </submittedName>
</protein>
<dbReference type="KEGG" id="ant:Arnit_2483"/>
<proteinExistence type="predicted"/>